<evidence type="ECO:0000256" key="2">
    <source>
        <dbReference type="ARBA" id="ARBA00022801"/>
    </source>
</evidence>
<name>A0A4R3MST7_9BACI</name>
<organism evidence="5 6">
    <name type="scientific">Melghiribacillus thermohalophilus</name>
    <dbReference type="NCBI Taxonomy" id="1324956"/>
    <lineage>
        <taxon>Bacteria</taxon>
        <taxon>Bacillati</taxon>
        <taxon>Bacillota</taxon>
        <taxon>Bacilli</taxon>
        <taxon>Bacillales</taxon>
        <taxon>Bacillaceae</taxon>
        <taxon>Melghiribacillus</taxon>
    </lineage>
</organism>
<dbReference type="Pfam" id="PF00293">
    <property type="entry name" value="NUDIX"/>
    <property type="match status" value="1"/>
</dbReference>
<dbReference type="RefSeq" id="WP_243646882.1">
    <property type="nucleotide sequence ID" value="NZ_SMAN01000029.1"/>
</dbReference>
<dbReference type="AlphaFoldDB" id="A0A4R3MST7"/>
<comment type="caution">
    <text evidence="5">The sequence shown here is derived from an EMBL/GenBank/DDBJ whole genome shotgun (WGS) entry which is preliminary data.</text>
</comment>
<dbReference type="InterPro" id="IPR020476">
    <property type="entry name" value="Nudix_hydrolase"/>
</dbReference>
<dbReference type="EMBL" id="SMAN01000029">
    <property type="protein sequence ID" value="TCT17546.1"/>
    <property type="molecule type" value="Genomic_DNA"/>
</dbReference>
<sequence length="120" mass="14220">MDQVFENKHTLIYQDQKERIFLHEKSHESVVVLGKIDDHFILIEQFRQGIKHTVIQLPGGGVEKGEQLEVAARREFTEETGYQCGKLTYLGKLWPASWRTNEVTHVFFHRRHYRSRNPET</sequence>
<dbReference type="GO" id="GO:0019693">
    <property type="term" value="P:ribose phosphate metabolic process"/>
    <property type="evidence" value="ECO:0007669"/>
    <property type="project" value="TreeGrafter"/>
</dbReference>
<reference evidence="5 6" key="1">
    <citation type="submission" date="2019-03" db="EMBL/GenBank/DDBJ databases">
        <title>Genomic Encyclopedia of Type Strains, Phase IV (KMG-IV): sequencing the most valuable type-strain genomes for metagenomic binning, comparative biology and taxonomic classification.</title>
        <authorList>
            <person name="Goeker M."/>
        </authorList>
    </citation>
    <scope>NUCLEOTIDE SEQUENCE [LARGE SCALE GENOMIC DNA]</scope>
    <source>
        <strain evidence="5 6">DSM 25894</strain>
    </source>
</reference>
<dbReference type="PRINTS" id="PR00502">
    <property type="entry name" value="NUDIXFAMILY"/>
</dbReference>
<comment type="similarity">
    <text evidence="3">Belongs to the Nudix hydrolase family.</text>
</comment>
<dbReference type="PANTHER" id="PTHR11839">
    <property type="entry name" value="UDP/ADP-SUGAR PYROPHOSPHATASE"/>
    <property type="match status" value="1"/>
</dbReference>
<dbReference type="GO" id="GO:0016462">
    <property type="term" value="F:pyrophosphatase activity"/>
    <property type="evidence" value="ECO:0007669"/>
    <property type="project" value="UniProtKB-ARBA"/>
</dbReference>
<dbReference type="InterPro" id="IPR000086">
    <property type="entry name" value="NUDIX_hydrolase_dom"/>
</dbReference>
<evidence type="ECO:0000313" key="5">
    <source>
        <dbReference type="EMBL" id="TCT17546.1"/>
    </source>
</evidence>
<accession>A0A4R3MST7</accession>
<dbReference type="Gene3D" id="3.90.79.10">
    <property type="entry name" value="Nucleoside Triphosphate Pyrophosphohydrolase"/>
    <property type="match status" value="1"/>
</dbReference>
<dbReference type="SUPFAM" id="SSF55811">
    <property type="entry name" value="Nudix"/>
    <property type="match status" value="1"/>
</dbReference>
<keyword evidence="6" id="KW-1185">Reference proteome</keyword>
<comment type="cofactor">
    <cofactor evidence="1">
        <name>Mg(2+)</name>
        <dbReference type="ChEBI" id="CHEBI:18420"/>
    </cofactor>
</comment>
<dbReference type="CDD" id="cd03424">
    <property type="entry name" value="NUDIX_ADPRase_Nudt5_UGPPase_Nudt14"/>
    <property type="match status" value="1"/>
</dbReference>
<dbReference type="PANTHER" id="PTHR11839:SF18">
    <property type="entry name" value="NUDIX HYDROLASE DOMAIN-CONTAINING PROTEIN"/>
    <property type="match status" value="1"/>
</dbReference>
<evidence type="ECO:0000313" key="6">
    <source>
        <dbReference type="Proteomes" id="UP000294650"/>
    </source>
</evidence>
<gene>
    <name evidence="5" type="ORF">EDD68_12916</name>
</gene>
<evidence type="ECO:0000256" key="1">
    <source>
        <dbReference type="ARBA" id="ARBA00001946"/>
    </source>
</evidence>
<dbReference type="InterPro" id="IPR020084">
    <property type="entry name" value="NUDIX_hydrolase_CS"/>
</dbReference>
<feature type="domain" description="Nudix hydrolase" evidence="4">
    <location>
        <begin position="25"/>
        <end position="120"/>
    </location>
</feature>
<dbReference type="Proteomes" id="UP000294650">
    <property type="component" value="Unassembled WGS sequence"/>
</dbReference>
<dbReference type="InterPro" id="IPR015797">
    <property type="entry name" value="NUDIX_hydrolase-like_dom_sf"/>
</dbReference>
<proteinExistence type="inferred from homology"/>
<dbReference type="PROSITE" id="PS51462">
    <property type="entry name" value="NUDIX"/>
    <property type="match status" value="1"/>
</dbReference>
<keyword evidence="2 3" id="KW-0378">Hydrolase</keyword>
<dbReference type="GO" id="GO:0006753">
    <property type="term" value="P:nucleoside phosphate metabolic process"/>
    <property type="evidence" value="ECO:0007669"/>
    <property type="project" value="TreeGrafter"/>
</dbReference>
<protein>
    <submittedName>
        <fullName evidence="5">NUDIX domain-containing protein</fullName>
    </submittedName>
</protein>
<dbReference type="PROSITE" id="PS00893">
    <property type="entry name" value="NUDIX_BOX"/>
    <property type="match status" value="1"/>
</dbReference>
<evidence type="ECO:0000259" key="4">
    <source>
        <dbReference type="PROSITE" id="PS51462"/>
    </source>
</evidence>
<evidence type="ECO:0000256" key="3">
    <source>
        <dbReference type="RuleBase" id="RU003476"/>
    </source>
</evidence>